<keyword evidence="6 9" id="KW-0547">Nucleotide-binding</keyword>
<comment type="subunit">
    <text evidence="3 9">Monomer.</text>
</comment>
<comment type="subcellular location">
    <subcellularLocation>
        <location evidence="9">Cytoplasm</location>
    </subcellularLocation>
</comment>
<evidence type="ECO:0000256" key="6">
    <source>
        <dbReference type="ARBA" id="ARBA00022741"/>
    </source>
</evidence>
<dbReference type="PRINTS" id="PR00477">
    <property type="entry name" value="PHGLYCKINASE"/>
</dbReference>
<keyword evidence="12" id="KW-1185">Reference proteome</keyword>
<dbReference type="PROSITE" id="PS00111">
    <property type="entry name" value="PGLYCERATE_KINASE"/>
    <property type="match status" value="1"/>
</dbReference>
<dbReference type="PIRSF" id="PIRSF000724">
    <property type="entry name" value="Pgk"/>
    <property type="match status" value="1"/>
</dbReference>
<dbReference type="HAMAP" id="MF_00145">
    <property type="entry name" value="Phosphoglyc_kinase"/>
    <property type="match status" value="1"/>
</dbReference>
<organism evidence="11 12">
    <name type="scientific">Candidatus Kirkpatrickella diaphorinae</name>
    <dbReference type="NCBI Taxonomy" id="2984322"/>
    <lineage>
        <taxon>Bacteria</taxon>
        <taxon>Pseudomonadati</taxon>
        <taxon>Pseudomonadota</taxon>
        <taxon>Alphaproteobacteria</taxon>
        <taxon>Acetobacterales</taxon>
        <taxon>Acetobacteraceae</taxon>
        <taxon>Candidatus Kirkpatrickella</taxon>
    </lineage>
</organism>
<feature type="binding site" evidence="9">
    <location>
        <position position="37"/>
    </location>
    <ligand>
        <name>substrate</name>
    </ligand>
</feature>
<gene>
    <name evidence="9" type="primary">pgk</name>
    <name evidence="11" type="ORF">N5W20_08840</name>
</gene>
<dbReference type="RefSeq" id="WP_319806773.1">
    <property type="nucleotide sequence ID" value="NZ_CP107052.1"/>
</dbReference>
<dbReference type="InterPro" id="IPR036043">
    <property type="entry name" value="Phosphoglycerate_kinase_sf"/>
</dbReference>
<evidence type="ECO:0000256" key="10">
    <source>
        <dbReference type="RuleBase" id="RU000532"/>
    </source>
</evidence>
<dbReference type="Pfam" id="PF00162">
    <property type="entry name" value="PGK"/>
    <property type="match status" value="1"/>
</dbReference>
<protein>
    <recommendedName>
        <fullName evidence="4 9">Phosphoglycerate kinase</fullName>
        <ecNumber evidence="4 9">2.7.2.3</ecNumber>
    </recommendedName>
</protein>
<feature type="binding site" evidence="9">
    <location>
        <begin position="354"/>
        <end position="357"/>
    </location>
    <ligand>
        <name>ATP</name>
        <dbReference type="ChEBI" id="CHEBI:30616"/>
    </ligand>
</feature>
<evidence type="ECO:0000256" key="1">
    <source>
        <dbReference type="ARBA" id="ARBA00000642"/>
    </source>
</evidence>
<comment type="similarity">
    <text evidence="2 9 10">Belongs to the phosphoglycerate kinase family.</text>
</comment>
<evidence type="ECO:0000256" key="9">
    <source>
        <dbReference type="HAMAP-Rule" id="MF_00145"/>
    </source>
</evidence>
<feature type="binding site" evidence="9">
    <location>
        <position position="202"/>
    </location>
    <ligand>
        <name>ATP</name>
        <dbReference type="ChEBI" id="CHEBI:30616"/>
    </ligand>
</feature>
<dbReference type="SUPFAM" id="SSF53748">
    <property type="entry name" value="Phosphoglycerate kinase"/>
    <property type="match status" value="1"/>
</dbReference>
<accession>A0ABY6GIU9</accession>
<feature type="binding site" evidence="9">
    <location>
        <begin position="22"/>
        <end position="24"/>
    </location>
    <ligand>
        <name>substrate</name>
    </ligand>
</feature>
<dbReference type="CDD" id="cd00318">
    <property type="entry name" value="Phosphoglycerate_kinase"/>
    <property type="match status" value="1"/>
</dbReference>
<evidence type="ECO:0000256" key="7">
    <source>
        <dbReference type="ARBA" id="ARBA00022777"/>
    </source>
</evidence>
<reference evidence="11" key="1">
    <citation type="submission" date="2022-10" db="EMBL/GenBank/DDBJ databases">
        <title>Candidatus Kirkpatrella diaphorinas gen. nov., sp. nov., an uncultured endosymbiont identified in a population of Diaphorina citri from Hawaii.</title>
        <authorList>
            <person name="Henry E.M."/>
            <person name="Carlson C.R."/>
            <person name="Kuo Y.-W."/>
        </authorList>
    </citation>
    <scope>NUCLEOTIDE SEQUENCE</scope>
    <source>
        <strain evidence="11">CADCRV1</strain>
    </source>
</reference>
<keyword evidence="5 9" id="KW-0808">Transferase</keyword>
<keyword evidence="9" id="KW-0324">Glycolysis</keyword>
<name>A0ABY6GIU9_9PROT</name>
<keyword evidence="8 9" id="KW-0067">ATP-binding</keyword>
<dbReference type="GO" id="GO:0016301">
    <property type="term" value="F:kinase activity"/>
    <property type="evidence" value="ECO:0007669"/>
    <property type="project" value="UniProtKB-KW"/>
</dbReference>
<proteinExistence type="inferred from homology"/>
<evidence type="ECO:0000256" key="5">
    <source>
        <dbReference type="ARBA" id="ARBA00022679"/>
    </source>
</evidence>
<feature type="binding site" evidence="9">
    <location>
        <position position="152"/>
    </location>
    <ligand>
        <name>substrate</name>
    </ligand>
</feature>
<comment type="pathway">
    <text evidence="9">Carbohydrate degradation; glycolysis; pyruvate from D-glyceraldehyde 3-phosphate: step 2/5.</text>
</comment>
<dbReference type="Gene3D" id="3.40.50.1260">
    <property type="entry name" value="Phosphoglycerate kinase, N-terminal domain"/>
    <property type="match status" value="2"/>
</dbReference>
<comment type="caution">
    <text evidence="9">Lacks conserved residue(s) required for the propagation of feature annotation.</text>
</comment>
<dbReference type="EC" id="2.7.2.3" evidence="4 9"/>
<feature type="binding site" evidence="9">
    <location>
        <position position="119"/>
    </location>
    <ligand>
        <name>substrate</name>
    </ligand>
</feature>
<feature type="binding site" evidence="9">
    <location>
        <begin position="60"/>
        <end position="63"/>
    </location>
    <ligand>
        <name>substrate</name>
    </ligand>
</feature>
<evidence type="ECO:0000256" key="2">
    <source>
        <dbReference type="ARBA" id="ARBA00008982"/>
    </source>
</evidence>
<dbReference type="Proteomes" id="UP001163831">
    <property type="component" value="Chromosome"/>
</dbReference>
<evidence type="ECO:0000313" key="12">
    <source>
        <dbReference type="Proteomes" id="UP001163831"/>
    </source>
</evidence>
<comment type="catalytic activity">
    <reaction evidence="1 9 10">
        <text>(2R)-3-phosphoglycerate + ATP = (2R)-3-phospho-glyceroyl phosphate + ADP</text>
        <dbReference type="Rhea" id="RHEA:14801"/>
        <dbReference type="ChEBI" id="CHEBI:30616"/>
        <dbReference type="ChEBI" id="CHEBI:57604"/>
        <dbReference type="ChEBI" id="CHEBI:58272"/>
        <dbReference type="ChEBI" id="CHEBI:456216"/>
        <dbReference type="EC" id="2.7.2.3"/>
    </reaction>
</comment>
<dbReference type="PANTHER" id="PTHR11406:SF23">
    <property type="entry name" value="PHOSPHOGLYCERATE KINASE 1, CHLOROPLASTIC-RELATED"/>
    <property type="match status" value="1"/>
</dbReference>
<sequence length="405" mass="43331">MGTLRTLNHLSPEGKRVLLRADLNVPVRDGQVTDTTRIDRLLPTIDELARKGARVIVLSHFDRPKGKVVPHMSLGPIAEIISARLKRDVHFVPNCIGPEVEQAVARLEDTEVLLLENTRFHEGEEANDPEFSAMLAKLGDVYVNDAFSAAHRAHASTEGVARHLPSFAGRLMEAELSALSTALENPDRPVGALIGGAKISTKLDLIGNLLEKVDVLFIGGAMANTFLAAQGVAIGKSLQEADMHETARDILAKARENNCEVVLPVDVVIADKFERNAPSRVCKTGDIPDDKMVLDAGPETISLITSKLRDLKTLVWNGPLGAFEIAPFDKATVAVAQEAAALTKSGKLKTIAGGGDTVSALRHAGVVHDMTYVSTAGGAFLEWLEGKLLPGITILTDAAQNVIPL</sequence>
<dbReference type="PANTHER" id="PTHR11406">
    <property type="entry name" value="PHOSPHOGLYCERATE KINASE"/>
    <property type="match status" value="1"/>
</dbReference>
<dbReference type="InterPro" id="IPR015824">
    <property type="entry name" value="Phosphoglycerate_kinase_N"/>
</dbReference>
<dbReference type="EMBL" id="CP107052">
    <property type="protein sequence ID" value="UYH51179.1"/>
    <property type="molecule type" value="Genomic_DNA"/>
</dbReference>
<dbReference type="InterPro" id="IPR001576">
    <property type="entry name" value="Phosphoglycerate_kinase"/>
</dbReference>
<evidence type="ECO:0000256" key="3">
    <source>
        <dbReference type="ARBA" id="ARBA00011245"/>
    </source>
</evidence>
<dbReference type="InterPro" id="IPR015911">
    <property type="entry name" value="Phosphoglycerate_kinase_CS"/>
</dbReference>
<evidence type="ECO:0000313" key="11">
    <source>
        <dbReference type="EMBL" id="UYH51179.1"/>
    </source>
</evidence>
<evidence type="ECO:0000256" key="4">
    <source>
        <dbReference type="ARBA" id="ARBA00013061"/>
    </source>
</evidence>
<keyword evidence="7 9" id="KW-0418">Kinase</keyword>
<keyword evidence="9" id="KW-0963">Cytoplasm</keyword>
<feature type="binding site" evidence="9">
    <location>
        <position position="324"/>
    </location>
    <ligand>
        <name>ATP</name>
        <dbReference type="ChEBI" id="CHEBI:30616"/>
    </ligand>
</feature>
<evidence type="ECO:0000256" key="8">
    <source>
        <dbReference type="ARBA" id="ARBA00022840"/>
    </source>
</evidence>